<dbReference type="Proteomes" id="UP001596406">
    <property type="component" value="Unassembled WGS sequence"/>
</dbReference>
<dbReference type="Pfam" id="PF03241">
    <property type="entry name" value="HpaB"/>
    <property type="match status" value="1"/>
</dbReference>
<dbReference type="GO" id="GO:0016491">
    <property type="term" value="F:oxidoreductase activity"/>
    <property type="evidence" value="ECO:0007669"/>
    <property type="project" value="UniProtKB-KW"/>
</dbReference>
<keyword evidence="8" id="KW-1185">Reference proteome</keyword>
<dbReference type="InterPro" id="IPR004925">
    <property type="entry name" value="HpaB/PvcC/4-BUDH"/>
</dbReference>
<dbReference type="Gene3D" id="2.40.110.10">
    <property type="entry name" value="Butyryl-CoA Dehydrogenase, subunit A, domain 2"/>
    <property type="match status" value="1"/>
</dbReference>
<dbReference type="PANTHER" id="PTHR36117">
    <property type="entry name" value="4-HYDROXYPHENYLACETATE 3-MONOOXYGENASE-RELATED"/>
    <property type="match status" value="1"/>
</dbReference>
<dbReference type="EMBL" id="JBHSXM010000002">
    <property type="protein sequence ID" value="MFC6837855.1"/>
    <property type="molecule type" value="Genomic_DNA"/>
</dbReference>
<dbReference type="Pfam" id="PF11794">
    <property type="entry name" value="HpaB_N"/>
    <property type="match status" value="1"/>
</dbReference>
<dbReference type="InterPro" id="IPR024719">
    <property type="entry name" value="HpaB/PvcC/4-BUDH_C"/>
</dbReference>
<organism evidence="7 8">
    <name type="scientific">Halomarina ordinaria</name>
    <dbReference type="NCBI Taxonomy" id="3033939"/>
    <lineage>
        <taxon>Archaea</taxon>
        <taxon>Methanobacteriati</taxon>
        <taxon>Methanobacteriota</taxon>
        <taxon>Stenosarchaea group</taxon>
        <taxon>Halobacteria</taxon>
        <taxon>Halobacteriales</taxon>
        <taxon>Natronomonadaceae</taxon>
        <taxon>Halomarina</taxon>
    </lineage>
</organism>
<evidence type="ECO:0000256" key="1">
    <source>
        <dbReference type="ARBA" id="ARBA00022630"/>
    </source>
</evidence>
<accession>A0ABD5UBC5</accession>
<dbReference type="InterPro" id="IPR009100">
    <property type="entry name" value="AcylCoA_DH/oxidase_NM_dom_sf"/>
</dbReference>
<evidence type="ECO:0000256" key="2">
    <source>
        <dbReference type="ARBA" id="ARBA00022827"/>
    </source>
</evidence>
<reference evidence="7 8" key="1">
    <citation type="journal article" date="2019" name="Int. J. Syst. Evol. Microbiol.">
        <title>The Global Catalogue of Microorganisms (GCM) 10K type strain sequencing project: providing services to taxonomists for standard genome sequencing and annotation.</title>
        <authorList>
            <consortium name="The Broad Institute Genomics Platform"/>
            <consortium name="The Broad Institute Genome Sequencing Center for Infectious Disease"/>
            <person name="Wu L."/>
            <person name="Ma J."/>
        </authorList>
    </citation>
    <scope>NUCLEOTIDE SEQUENCE [LARGE SCALE GENOMIC DNA]</scope>
    <source>
        <strain evidence="7 8">PSRA2</strain>
    </source>
</reference>
<dbReference type="PANTHER" id="PTHR36117:SF3">
    <property type="entry name" value="4-HYDROXYPHENYLACETATE 3-MONOOXYGENASE-RELATED"/>
    <property type="match status" value="1"/>
</dbReference>
<evidence type="ECO:0000256" key="3">
    <source>
        <dbReference type="ARBA" id="ARBA00023002"/>
    </source>
</evidence>
<dbReference type="InterPro" id="IPR046373">
    <property type="entry name" value="Acyl-CoA_Oxase/DH_mid-dom_sf"/>
</dbReference>
<evidence type="ECO:0000313" key="7">
    <source>
        <dbReference type="EMBL" id="MFC6837855.1"/>
    </source>
</evidence>
<feature type="domain" description="HpaB/PvcC/4-BUDH N-terminal" evidence="6">
    <location>
        <begin position="78"/>
        <end position="340"/>
    </location>
</feature>
<gene>
    <name evidence="7" type="ORF">ACFQHK_15305</name>
</gene>
<evidence type="ECO:0000313" key="8">
    <source>
        <dbReference type="Proteomes" id="UP001596406"/>
    </source>
</evidence>
<protein>
    <submittedName>
        <fullName evidence="7">4-hydroxyphenylacetate 3-hydroxylase N-terminal domain-containing protein</fullName>
    </submittedName>
</protein>
<dbReference type="InterPro" id="IPR036250">
    <property type="entry name" value="AcylCo_DH-like_C"/>
</dbReference>
<sequence>MISAPRSPRMRVAKGPESICVQSMIRVPASGVGRSVVSIGRSTVESLLTFGTYGTDATNAVSALMLPGTVVVHMALRTSDEFVDGLSDGREVYYGGARVEDVTTHPVLSTSVEHAASEFDAQFDAPDVFVTERDGERFSRYFEPVEDQGTLERRRRLVRESTCQSDGVFNCIRAIGSDGLHALAAVLPAVDERQGTAYTTRLRSQLERVRRADLGVAVAMTDAKGDRSKRPSEQTVADTYVRVVERRPDGIVIRGAKVHTSHGPVSDELLVLPGRGLAADEEDFAVACLVPCEASGLRFVCRRSWGDVDARDAPVSSRRDEIESVTLFDDVFVPAERVFLDGYPNAAGEVVEAFATYHRFTALCYRPEFVDLLLGVVELLAESNGLSDARGVRRARTDLIEYIETVRGLAVAAAATPAIRNGRYLPNPTYCNVGKHRFASEYHDVCRTVQDIAGGLAVTVPPVAAFDDDTVGETLTDVLGGSDGWDGRRRRALFALVSDLTVSRFAGWQEVLSLHGEGSLAAQRRSMHAAYDRAAATDRARVLLDRAVGTENNTPGGGSEAPSRNNR</sequence>
<dbReference type="Gene3D" id="1.10.3140.10">
    <property type="entry name" value="4-hydroxybutyryl-coa dehydratase, domain 1"/>
    <property type="match status" value="1"/>
</dbReference>
<dbReference type="Gene3D" id="1.20.140.10">
    <property type="entry name" value="Butyryl-CoA Dehydrogenase, subunit A, domain 3"/>
    <property type="match status" value="1"/>
</dbReference>
<dbReference type="RefSeq" id="WP_304449572.1">
    <property type="nucleotide sequence ID" value="NZ_JARRAH010000002.1"/>
</dbReference>
<dbReference type="InterPro" id="IPR024674">
    <property type="entry name" value="HpaB/PvcC/4-BUDH_N"/>
</dbReference>
<evidence type="ECO:0000259" key="6">
    <source>
        <dbReference type="Pfam" id="PF11794"/>
    </source>
</evidence>
<evidence type="ECO:0000259" key="5">
    <source>
        <dbReference type="Pfam" id="PF03241"/>
    </source>
</evidence>
<keyword evidence="1" id="KW-0285">Flavoprotein</keyword>
<dbReference type="SUPFAM" id="SSF56645">
    <property type="entry name" value="Acyl-CoA dehydrogenase NM domain-like"/>
    <property type="match status" value="1"/>
</dbReference>
<name>A0ABD5UBC5_9EURY</name>
<proteinExistence type="predicted"/>
<dbReference type="PIRSF" id="PIRSF000331">
    <property type="entry name" value="HpaA_HpaB"/>
    <property type="match status" value="1"/>
</dbReference>
<comment type="caution">
    <text evidence="7">The sequence shown here is derived from an EMBL/GenBank/DDBJ whole genome shotgun (WGS) entry which is preliminary data.</text>
</comment>
<feature type="domain" description="HpaB/PvcC/4-BUDH C-terminal" evidence="5">
    <location>
        <begin position="347"/>
        <end position="544"/>
    </location>
</feature>
<keyword evidence="3" id="KW-0560">Oxidoreductase</keyword>
<feature type="region of interest" description="Disordered" evidence="4">
    <location>
        <begin position="545"/>
        <end position="567"/>
    </location>
</feature>
<dbReference type="SUPFAM" id="SSF47203">
    <property type="entry name" value="Acyl-CoA dehydrogenase C-terminal domain-like"/>
    <property type="match status" value="1"/>
</dbReference>
<evidence type="ECO:0000256" key="4">
    <source>
        <dbReference type="SAM" id="MobiDB-lite"/>
    </source>
</evidence>
<keyword evidence="2" id="KW-0274">FAD</keyword>
<dbReference type="AlphaFoldDB" id="A0ABD5UBC5"/>